<evidence type="ECO:0000256" key="5">
    <source>
        <dbReference type="ARBA" id="ARBA00012462"/>
    </source>
</evidence>
<dbReference type="EC" id="3.4.14.10" evidence="5"/>
<keyword evidence="14" id="KW-0865">Zymogen</keyword>
<feature type="chain" id="PRO_5020896538" description="tripeptidyl-peptidase II" evidence="17">
    <location>
        <begin position="18"/>
        <end position="601"/>
    </location>
</feature>
<dbReference type="GO" id="GO:0046872">
    <property type="term" value="F:metal ion binding"/>
    <property type="evidence" value="ECO:0007669"/>
    <property type="project" value="UniProtKB-KW"/>
</dbReference>
<dbReference type="CDD" id="cd04056">
    <property type="entry name" value="Peptidases_S53"/>
    <property type="match status" value="1"/>
</dbReference>
<dbReference type="GO" id="GO:0004252">
    <property type="term" value="F:serine-type endopeptidase activity"/>
    <property type="evidence" value="ECO:0007669"/>
    <property type="project" value="UniProtKB-UniRule"/>
</dbReference>
<evidence type="ECO:0000256" key="10">
    <source>
        <dbReference type="ARBA" id="ARBA00022801"/>
    </source>
</evidence>
<dbReference type="Proteomes" id="UP000309038">
    <property type="component" value="Unassembled WGS sequence"/>
</dbReference>
<evidence type="ECO:0000313" key="19">
    <source>
        <dbReference type="EMBL" id="THH02134.1"/>
    </source>
</evidence>
<dbReference type="PROSITE" id="PS51695">
    <property type="entry name" value="SEDOLISIN"/>
    <property type="match status" value="1"/>
</dbReference>
<evidence type="ECO:0000256" key="2">
    <source>
        <dbReference type="ARBA" id="ARBA00001913"/>
    </source>
</evidence>
<dbReference type="GO" id="GO:0005576">
    <property type="term" value="C:extracellular region"/>
    <property type="evidence" value="ECO:0007669"/>
    <property type="project" value="UniProtKB-SubCell"/>
</dbReference>
<keyword evidence="13" id="KW-0843">Virulence</keyword>
<accession>A0A4S4KU05</accession>
<evidence type="ECO:0000256" key="6">
    <source>
        <dbReference type="ARBA" id="ARBA00022525"/>
    </source>
</evidence>
<dbReference type="PANTHER" id="PTHR14218">
    <property type="entry name" value="PROTEASE S8 TRIPEPTIDYL PEPTIDASE I CLN2"/>
    <property type="match status" value="1"/>
</dbReference>
<keyword evidence="7 16" id="KW-0645">Protease</keyword>
<keyword evidence="12" id="KW-0106">Calcium</keyword>
<evidence type="ECO:0000313" key="20">
    <source>
        <dbReference type="Proteomes" id="UP000309038"/>
    </source>
</evidence>
<feature type="domain" description="Peptidase S53" evidence="18">
    <location>
        <begin position="220"/>
        <end position="594"/>
    </location>
</feature>
<dbReference type="InterPro" id="IPR050819">
    <property type="entry name" value="Tripeptidyl-peptidase_I"/>
</dbReference>
<keyword evidence="11 16" id="KW-0720">Serine protease</keyword>
<evidence type="ECO:0000256" key="4">
    <source>
        <dbReference type="ARBA" id="ARBA00004239"/>
    </source>
</evidence>
<dbReference type="SUPFAM" id="SSF54897">
    <property type="entry name" value="Protease propeptides/inhibitors"/>
    <property type="match status" value="1"/>
</dbReference>
<evidence type="ECO:0000256" key="16">
    <source>
        <dbReference type="PROSITE-ProRule" id="PRU01032"/>
    </source>
</evidence>
<keyword evidence="6" id="KW-0964">Secreted</keyword>
<feature type="active site" description="Charge relay system" evidence="16">
    <location>
        <position position="296"/>
    </location>
</feature>
<evidence type="ECO:0000259" key="18">
    <source>
        <dbReference type="PROSITE" id="PS51695"/>
    </source>
</evidence>
<evidence type="ECO:0000256" key="17">
    <source>
        <dbReference type="SAM" id="SignalP"/>
    </source>
</evidence>
<dbReference type="Gene3D" id="3.40.50.200">
    <property type="entry name" value="Peptidase S8/S53 domain"/>
    <property type="match status" value="1"/>
</dbReference>
<dbReference type="InterPro" id="IPR030400">
    <property type="entry name" value="Sedolisin_dom"/>
</dbReference>
<protein>
    <recommendedName>
        <fullName evidence="5">tripeptidyl-peptidase II</fullName>
        <ecNumber evidence="5">3.4.14.10</ecNumber>
    </recommendedName>
</protein>
<comment type="subcellular location">
    <subcellularLocation>
        <location evidence="4">Secreted</location>
        <location evidence="4">Extracellular space</location>
    </subcellularLocation>
</comment>
<feature type="signal peptide" evidence="17">
    <location>
        <begin position="1"/>
        <end position="17"/>
    </location>
</feature>
<comment type="catalytic activity">
    <reaction evidence="1">
        <text>Release of an N-terminal tripeptide from a polypeptide.</text>
        <dbReference type="EC" id="3.4.14.10"/>
    </reaction>
</comment>
<reference evidence="19 20" key="1">
    <citation type="submission" date="2019-02" db="EMBL/GenBank/DDBJ databases">
        <title>Genome sequencing of the rare red list fungi Phlebia centrifuga.</title>
        <authorList>
            <person name="Buettner E."/>
            <person name="Kellner H."/>
        </authorList>
    </citation>
    <scope>NUCLEOTIDE SEQUENCE [LARGE SCALE GENOMIC DNA]</scope>
    <source>
        <strain evidence="19 20">DSM 108282</strain>
    </source>
</reference>
<evidence type="ECO:0000256" key="15">
    <source>
        <dbReference type="ARBA" id="ARBA00023180"/>
    </source>
</evidence>
<evidence type="ECO:0000256" key="12">
    <source>
        <dbReference type="ARBA" id="ARBA00022837"/>
    </source>
</evidence>
<feature type="active site" description="Charge relay system" evidence="16">
    <location>
        <position position="514"/>
    </location>
</feature>
<dbReference type="AlphaFoldDB" id="A0A4S4KU05"/>
<evidence type="ECO:0000256" key="1">
    <source>
        <dbReference type="ARBA" id="ARBA00001910"/>
    </source>
</evidence>
<dbReference type="FunFam" id="3.40.50.200:FF:000015">
    <property type="entry name" value="Tripeptidyl peptidase A"/>
    <property type="match status" value="1"/>
</dbReference>
<evidence type="ECO:0000256" key="11">
    <source>
        <dbReference type="ARBA" id="ARBA00022825"/>
    </source>
</evidence>
<evidence type="ECO:0000256" key="8">
    <source>
        <dbReference type="ARBA" id="ARBA00022723"/>
    </source>
</evidence>
<keyword evidence="10 16" id="KW-0378">Hydrolase</keyword>
<dbReference type="GO" id="GO:0008240">
    <property type="term" value="F:tripeptidyl-peptidase activity"/>
    <property type="evidence" value="ECO:0007669"/>
    <property type="project" value="UniProtKB-EC"/>
</dbReference>
<evidence type="ECO:0000256" key="9">
    <source>
        <dbReference type="ARBA" id="ARBA00022729"/>
    </source>
</evidence>
<evidence type="ECO:0000256" key="14">
    <source>
        <dbReference type="ARBA" id="ARBA00023145"/>
    </source>
</evidence>
<evidence type="ECO:0000256" key="13">
    <source>
        <dbReference type="ARBA" id="ARBA00023026"/>
    </source>
</evidence>
<dbReference type="InterPro" id="IPR015366">
    <property type="entry name" value="S53_propep"/>
</dbReference>
<comment type="cofactor">
    <cofactor evidence="2">
        <name>Ca(2+)</name>
        <dbReference type="ChEBI" id="CHEBI:29108"/>
    </cofactor>
</comment>
<dbReference type="GO" id="GO:0006508">
    <property type="term" value="P:proteolysis"/>
    <property type="evidence" value="ECO:0007669"/>
    <property type="project" value="UniProtKB-KW"/>
</dbReference>
<gene>
    <name evidence="19" type="ORF">EW026_g664</name>
</gene>
<sequence>MIFPLLLAVFLPAFASAVPRELVARVKESIIPPREWTRQGRAPPHLPIELRIALPQPNFSELERHLYEISDPFHDRYGQHLSQEEVNELVTPHPDSIEQVNEWLASHGLSEEEFSRSPARDWVKVKVPISLAEKMLDTEYHVWAHSDGDTIIRTTTYSLPEHLHEHIELVQPTTLFANLRAMRTTFKFDKEVSTTVAANAPPINVPTASGGHVNASCNFTVTVTCLQELYNAVGYVPSATIGNQIGITAYLEQYANIQDLQSFFAEQRPDAVGSNFTFISINGGLNNQTLDEAGAEANLDTQFAFGLTHPIPPTFFSTGGRPPFIPDDGTPTDTNEPYLDWLDFILNHPNPPQTISTSYADDEQTVPKSFAQRACNGFAQLGARGVSLTFSSGDGGVGDGDSDPATQTCFSNDGRNVTRFAPLFPPSCPFVTAVGGTIFIPETAVPFSGGGFSNVFPRPAYQDQAVSGFLGKLPKGTYAGLFNPNGRGIPDVAALADLFRIFLSGEPILIGGTSAAAPTFASFVSLLNDARFKAIFRVSASLTPCFTPSAKISLQVSTTSRLAIIQDAATKGWDAVTGLGTPNFGKLKDIVTGKSTIKIGT</sequence>
<dbReference type="SMART" id="SM00944">
    <property type="entry name" value="Pro-kuma_activ"/>
    <property type="match status" value="1"/>
</dbReference>
<keyword evidence="20" id="KW-1185">Reference proteome</keyword>
<proteinExistence type="predicted"/>
<keyword evidence="8" id="KW-0479">Metal-binding</keyword>
<comment type="caution">
    <text evidence="19">The sequence shown here is derived from an EMBL/GenBank/DDBJ whole genome shotgun (WGS) entry which is preliminary data.</text>
</comment>
<comment type="function">
    <text evidence="3">Secreted tripeptidyl-peptidase which degrades proteins at acidic pHs and is involved in virulence.</text>
</comment>
<dbReference type="InterPro" id="IPR036852">
    <property type="entry name" value="Peptidase_S8/S53_dom_sf"/>
</dbReference>
<dbReference type="CDD" id="cd11377">
    <property type="entry name" value="Pro-peptidase_S53"/>
    <property type="match status" value="1"/>
</dbReference>
<name>A0A4S4KU05_9APHY</name>
<feature type="active site" description="Charge relay system" evidence="16">
    <location>
        <position position="300"/>
    </location>
</feature>
<dbReference type="Pfam" id="PF09286">
    <property type="entry name" value="Pro-kuma_activ"/>
    <property type="match status" value="1"/>
</dbReference>
<comment type="caution">
    <text evidence="16">Lacks conserved residue(s) required for the propagation of feature annotation.</text>
</comment>
<dbReference type="EMBL" id="SGPJ01000010">
    <property type="protein sequence ID" value="THH02134.1"/>
    <property type="molecule type" value="Genomic_DNA"/>
</dbReference>
<keyword evidence="15" id="KW-0325">Glycoprotein</keyword>
<dbReference type="PANTHER" id="PTHR14218:SF15">
    <property type="entry name" value="TRIPEPTIDYL-PEPTIDASE 1"/>
    <property type="match status" value="1"/>
</dbReference>
<evidence type="ECO:0000256" key="3">
    <source>
        <dbReference type="ARBA" id="ARBA00002451"/>
    </source>
</evidence>
<organism evidence="19 20">
    <name type="scientific">Hermanssonia centrifuga</name>
    <dbReference type="NCBI Taxonomy" id="98765"/>
    <lineage>
        <taxon>Eukaryota</taxon>
        <taxon>Fungi</taxon>
        <taxon>Dikarya</taxon>
        <taxon>Basidiomycota</taxon>
        <taxon>Agaricomycotina</taxon>
        <taxon>Agaricomycetes</taxon>
        <taxon>Polyporales</taxon>
        <taxon>Meruliaceae</taxon>
        <taxon>Hermanssonia</taxon>
    </lineage>
</organism>
<keyword evidence="9 17" id="KW-0732">Signal</keyword>
<evidence type="ECO:0000256" key="7">
    <source>
        <dbReference type="ARBA" id="ARBA00022670"/>
    </source>
</evidence>
<dbReference type="SUPFAM" id="SSF52743">
    <property type="entry name" value="Subtilisin-like"/>
    <property type="match status" value="1"/>
</dbReference>